<dbReference type="Proteomes" id="UP001565368">
    <property type="component" value="Unassembled WGS sequence"/>
</dbReference>
<feature type="transmembrane region" description="Helical" evidence="4">
    <location>
        <begin position="167"/>
        <end position="188"/>
    </location>
</feature>
<feature type="compositionally biased region" description="Basic and acidic residues" evidence="3">
    <location>
        <begin position="33"/>
        <end position="45"/>
    </location>
</feature>
<feature type="transmembrane region" description="Helical" evidence="4">
    <location>
        <begin position="397"/>
        <end position="418"/>
    </location>
</feature>
<name>A0ABR3PWJ9_9TREE</name>
<feature type="transmembrane region" description="Helical" evidence="4">
    <location>
        <begin position="67"/>
        <end position="88"/>
    </location>
</feature>
<feature type="transmembrane region" description="Helical" evidence="4">
    <location>
        <begin position="226"/>
        <end position="245"/>
    </location>
</feature>
<dbReference type="Gene3D" id="1.20.1250.20">
    <property type="entry name" value="MFS general substrate transporter like domains"/>
    <property type="match status" value="2"/>
</dbReference>
<dbReference type="SUPFAM" id="SSF103473">
    <property type="entry name" value="MFS general substrate transporter"/>
    <property type="match status" value="1"/>
</dbReference>
<keyword evidence="7" id="KW-1185">Reference proteome</keyword>
<comment type="caution">
    <text evidence="6">The sequence shown here is derived from an EMBL/GenBank/DDBJ whole genome shotgun (WGS) entry which is preliminary data.</text>
</comment>
<dbReference type="InterPro" id="IPR036259">
    <property type="entry name" value="MFS_trans_sf"/>
</dbReference>
<comment type="subcellular location">
    <subcellularLocation>
        <location evidence="1">Membrane</location>
        <topology evidence="1">Multi-pass membrane protein</topology>
    </subcellularLocation>
</comment>
<dbReference type="PANTHER" id="PTHR11360">
    <property type="entry name" value="MONOCARBOXYLATE TRANSPORTER"/>
    <property type="match status" value="1"/>
</dbReference>
<evidence type="ECO:0000256" key="4">
    <source>
        <dbReference type="SAM" id="Phobius"/>
    </source>
</evidence>
<organism evidence="6 7">
    <name type="scientific">Vanrija albida</name>
    <dbReference type="NCBI Taxonomy" id="181172"/>
    <lineage>
        <taxon>Eukaryota</taxon>
        <taxon>Fungi</taxon>
        <taxon>Dikarya</taxon>
        <taxon>Basidiomycota</taxon>
        <taxon>Agaricomycotina</taxon>
        <taxon>Tremellomycetes</taxon>
        <taxon>Trichosporonales</taxon>
        <taxon>Trichosporonaceae</taxon>
        <taxon>Vanrija</taxon>
    </lineage>
</organism>
<evidence type="ECO:0000313" key="6">
    <source>
        <dbReference type="EMBL" id="KAL1406727.1"/>
    </source>
</evidence>
<keyword evidence="4" id="KW-0812">Transmembrane</keyword>
<dbReference type="InterPro" id="IPR050327">
    <property type="entry name" value="Proton-linked_MCT"/>
</dbReference>
<feature type="transmembrane region" description="Helical" evidence="4">
    <location>
        <begin position="138"/>
        <end position="155"/>
    </location>
</feature>
<comment type="similarity">
    <text evidence="2">Belongs to the major facilitator superfamily. Monocarboxylate porter (TC 2.A.1.13) family.</text>
</comment>
<feature type="transmembrane region" description="Helical" evidence="4">
    <location>
        <begin position="108"/>
        <end position="126"/>
    </location>
</feature>
<sequence>MLARNQDSQTTLAPSIDEVEKTKSATRPSSPDGRNEKDVEAEGSDKVPSGPSDVSDIGPPPDGGLEAWLVILSAALVTLCLFGFVTGFGQMQSYYLAHQLKDYSKSTVAWISTIQGALVFTPAIMWGRIFDAYGAKPLVISGSVLSVLALVGIAFCREFYQFFLGHALFGFAASILWTPASAIAGHWFARHRSLAIGMIVMGTGLGSVVYPILFVQLFKRFSFRDTVLIVAAINVALLLPSFFWLKTRLPRRQPVPLRKLAEPFKETRFAFFALGSMVFMINWMTPMFDAPIVSAANNLPQNITDYAVAILASGSFLSRPVVGILADSFGVWNVFGTISFATSACMFAFWVVSPLPTAAVIVGFFAYGFGSGGWITLVAAVVANISPAHEIGLRVGLVWSICGPMVLIGPVVSGVLIQADGGKFGYAGIFCGVTFFIGSVIEIAPRLLQCVRGMTGAKSVAVEKSEA</sequence>
<keyword evidence="4" id="KW-1133">Transmembrane helix</keyword>
<feature type="transmembrane region" description="Helical" evidence="4">
    <location>
        <begin position="303"/>
        <end position="322"/>
    </location>
</feature>
<gene>
    <name evidence="6" type="ORF">Q8F55_006131</name>
</gene>
<dbReference type="InterPro" id="IPR020846">
    <property type="entry name" value="MFS_dom"/>
</dbReference>
<feature type="region of interest" description="Disordered" evidence="3">
    <location>
        <begin position="1"/>
        <end position="58"/>
    </location>
</feature>
<proteinExistence type="inferred from homology"/>
<accession>A0ABR3PWJ9</accession>
<feature type="transmembrane region" description="Helical" evidence="4">
    <location>
        <begin position="329"/>
        <end position="352"/>
    </location>
</feature>
<feature type="compositionally biased region" description="Polar residues" evidence="3">
    <location>
        <begin position="1"/>
        <end position="13"/>
    </location>
</feature>
<evidence type="ECO:0000256" key="3">
    <source>
        <dbReference type="SAM" id="MobiDB-lite"/>
    </source>
</evidence>
<feature type="domain" description="Major facilitator superfamily (MFS) profile" evidence="5">
    <location>
        <begin position="71"/>
        <end position="456"/>
    </location>
</feature>
<reference evidence="6 7" key="1">
    <citation type="submission" date="2023-08" db="EMBL/GenBank/DDBJ databases">
        <title>Annotated Genome Sequence of Vanrija albida AlHP1.</title>
        <authorList>
            <person name="Herzog R."/>
        </authorList>
    </citation>
    <scope>NUCLEOTIDE SEQUENCE [LARGE SCALE GENOMIC DNA]</scope>
    <source>
        <strain evidence="6 7">AlHP1</strain>
    </source>
</reference>
<evidence type="ECO:0000313" key="7">
    <source>
        <dbReference type="Proteomes" id="UP001565368"/>
    </source>
</evidence>
<dbReference type="PROSITE" id="PS50850">
    <property type="entry name" value="MFS"/>
    <property type="match status" value="1"/>
</dbReference>
<evidence type="ECO:0000259" key="5">
    <source>
        <dbReference type="PROSITE" id="PS50850"/>
    </source>
</evidence>
<protein>
    <recommendedName>
        <fullName evidence="5">Major facilitator superfamily (MFS) profile domain-containing protein</fullName>
    </recommendedName>
</protein>
<dbReference type="EMBL" id="JBBXJM010000005">
    <property type="protein sequence ID" value="KAL1406727.1"/>
    <property type="molecule type" value="Genomic_DNA"/>
</dbReference>
<feature type="transmembrane region" description="Helical" evidence="4">
    <location>
        <begin position="266"/>
        <end position="283"/>
    </location>
</feature>
<dbReference type="GeneID" id="95987174"/>
<evidence type="ECO:0000256" key="2">
    <source>
        <dbReference type="ARBA" id="ARBA00006727"/>
    </source>
</evidence>
<evidence type="ECO:0000256" key="1">
    <source>
        <dbReference type="ARBA" id="ARBA00004141"/>
    </source>
</evidence>
<feature type="transmembrane region" description="Helical" evidence="4">
    <location>
        <begin position="195"/>
        <end position="214"/>
    </location>
</feature>
<dbReference type="PANTHER" id="PTHR11360:SF177">
    <property type="entry name" value="RIBOFLAVIN TRANSPORTER MCH5"/>
    <property type="match status" value="1"/>
</dbReference>
<dbReference type="RefSeq" id="XP_069206671.1">
    <property type="nucleotide sequence ID" value="XM_069354600.1"/>
</dbReference>
<feature type="transmembrane region" description="Helical" evidence="4">
    <location>
        <begin position="424"/>
        <end position="444"/>
    </location>
</feature>
<feature type="transmembrane region" description="Helical" evidence="4">
    <location>
        <begin position="358"/>
        <end position="385"/>
    </location>
</feature>
<dbReference type="Pfam" id="PF07690">
    <property type="entry name" value="MFS_1"/>
    <property type="match status" value="1"/>
</dbReference>
<keyword evidence="4" id="KW-0472">Membrane</keyword>
<dbReference type="InterPro" id="IPR011701">
    <property type="entry name" value="MFS"/>
</dbReference>